<dbReference type="PANTHER" id="PTHR41324">
    <property type="entry name" value="MEMBRANE PROTEIN-RELATED"/>
    <property type="match status" value="1"/>
</dbReference>
<feature type="transmembrane region" description="Helical" evidence="1">
    <location>
        <begin position="214"/>
        <end position="231"/>
    </location>
</feature>
<feature type="transmembrane region" description="Helical" evidence="1">
    <location>
        <begin position="114"/>
        <end position="133"/>
    </location>
</feature>
<feature type="transmembrane region" description="Helical" evidence="1">
    <location>
        <begin position="274"/>
        <end position="296"/>
    </location>
</feature>
<name>A0A7W7Y5U0_9BACT</name>
<dbReference type="EMBL" id="JACHID010000013">
    <property type="protein sequence ID" value="MBB5022625.1"/>
    <property type="molecule type" value="Genomic_DNA"/>
</dbReference>
<accession>A0A7W7Y5U0</accession>
<evidence type="ECO:0000313" key="2">
    <source>
        <dbReference type="EMBL" id="MBB5022625.1"/>
    </source>
</evidence>
<sequence>MFTHNSNQQESPQPAPEGALILRNITISLAMLAVSTAFPFLGIIIGLFLPFPIIHSIYYYGFRAGLVVGSMSLGFMVLFHPILPVIYAIETFIPACLLMLLLRRQANPLSGTVIASLITGTALYLLYIPFITIRGEDPLVSLLIATKEAIEQGATGTALAQNADLIMQVAYNIAFGFFITSVFFSLVCSLGLIMRKDRFGKEIGMVNTFYSAQIPYTYLFLIIAGITGMAAQNPYVFMAAASLLFFLTVIYALQGFLTISTFFRQRKTPVIFQVLLYGLIVIQPILALVMTVLGILDTLMGLRRRILGLHA</sequence>
<organism evidence="2 3">
    <name type="scientific">Desulfurispira natronophila</name>
    <dbReference type="NCBI Taxonomy" id="682562"/>
    <lineage>
        <taxon>Bacteria</taxon>
        <taxon>Pseudomonadati</taxon>
        <taxon>Chrysiogenota</taxon>
        <taxon>Chrysiogenia</taxon>
        <taxon>Chrysiogenales</taxon>
        <taxon>Chrysiogenaceae</taxon>
        <taxon>Desulfurispira</taxon>
    </lineage>
</organism>
<feature type="transmembrane region" description="Helical" evidence="1">
    <location>
        <begin position="237"/>
        <end position="262"/>
    </location>
</feature>
<feature type="transmembrane region" description="Helical" evidence="1">
    <location>
        <begin position="20"/>
        <end position="48"/>
    </location>
</feature>
<keyword evidence="1" id="KW-0812">Transmembrane</keyword>
<reference evidence="2 3" key="1">
    <citation type="submission" date="2020-08" db="EMBL/GenBank/DDBJ databases">
        <title>Genomic Encyclopedia of Type Strains, Phase IV (KMG-IV): sequencing the most valuable type-strain genomes for metagenomic binning, comparative biology and taxonomic classification.</title>
        <authorList>
            <person name="Goeker M."/>
        </authorList>
    </citation>
    <scope>NUCLEOTIDE SEQUENCE [LARGE SCALE GENOMIC DNA]</scope>
    <source>
        <strain evidence="2 3">DSM 22071</strain>
    </source>
</reference>
<dbReference type="PANTHER" id="PTHR41324:SF1">
    <property type="entry name" value="DUF2232 DOMAIN-CONTAINING PROTEIN"/>
    <property type="match status" value="1"/>
</dbReference>
<keyword evidence="3" id="KW-1185">Reference proteome</keyword>
<feature type="transmembrane region" description="Helical" evidence="1">
    <location>
        <begin position="60"/>
        <end position="79"/>
    </location>
</feature>
<dbReference type="AlphaFoldDB" id="A0A7W7Y5U0"/>
<keyword evidence="1" id="KW-1133">Transmembrane helix</keyword>
<proteinExistence type="predicted"/>
<dbReference type="InterPro" id="IPR018710">
    <property type="entry name" value="DUF2232"/>
</dbReference>
<feature type="transmembrane region" description="Helical" evidence="1">
    <location>
        <begin position="85"/>
        <end position="102"/>
    </location>
</feature>
<feature type="transmembrane region" description="Helical" evidence="1">
    <location>
        <begin position="169"/>
        <end position="193"/>
    </location>
</feature>
<protein>
    <submittedName>
        <fullName evidence="2">Uncharacterized protein YybS (DUF2232 family)</fullName>
    </submittedName>
</protein>
<gene>
    <name evidence="2" type="ORF">HNR37_001963</name>
</gene>
<dbReference type="Pfam" id="PF09991">
    <property type="entry name" value="DUF2232"/>
    <property type="match status" value="1"/>
</dbReference>
<comment type="caution">
    <text evidence="2">The sequence shown here is derived from an EMBL/GenBank/DDBJ whole genome shotgun (WGS) entry which is preliminary data.</text>
</comment>
<evidence type="ECO:0000313" key="3">
    <source>
        <dbReference type="Proteomes" id="UP000528322"/>
    </source>
</evidence>
<dbReference type="Proteomes" id="UP000528322">
    <property type="component" value="Unassembled WGS sequence"/>
</dbReference>
<dbReference type="RefSeq" id="WP_183733484.1">
    <property type="nucleotide sequence ID" value="NZ_JACHID010000013.1"/>
</dbReference>
<keyword evidence="1" id="KW-0472">Membrane</keyword>
<evidence type="ECO:0000256" key="1">
    <source>
        <dbReference type="SAM" id="Phobius"/>
    </source>
</evidence>